<dbReference type="GO" id="GO:0004553">
    <property type="term" value="F:hydrolase activity, hydrolyzing O-glycosyl compounds"/>
    <property type="evidence" value="ECO:0007669"/>
    <property type="project" value="InterPro"/>
</dbReference>
<accession>H2BW87</accession>
<dbReference type="InterPro" id="IPR050546">
    <property type="entry name" value="Glycosyl_Hydrlase_16"/>
</dbReference>
<dbReference type="PANTHER" id="PTHR10963:SF55">
    <property type="entry name" value="GLYCOSIDE HYDROLASE FAMILY 16 PROTEIN"/>
    <property type="match status" value="1"/>
</dbReference>
<sequence>MNLFQIIIFLLIPAMLFSQKYELKWSEEFNGSQLNTEVWNFEKGFAKNNEAQFYTGRTKNARIEDGNLILEAYKEDYGNADYTSARINTLNKKHFRYGRIEVRAKLPEGQGTWPAIWMLGINHHIDGFPACGEIDIMEYVGKAPGEVHGTIHYPETDNIKMNSASQNFLLPPSKDGFHTYSIEWDGAQIDFFVDDIKYHHFEVDDANRWGRKNIFRKPFYLVLNLALGGKWAGEIDDTIFPARFYVDYVRFYQLKE</sequence>
<dbReference type="InterPro" id="IPR013320">
    <property type="entry name" value="ConA-like_dom_sf"/>
</dbReference>
<dbReference type="SUPFAM" id="SSF49899">
    <property type="entry name" value="Concanavalin A-like lectins/glucanases"/>
    <property type="match status" value="1"/>
</dbReference>
<dbReference type="eggNOG" id="COG2273">
    <property type="taxonomic scope" value="Bacteria"/>
</dbReference>
<protein>
    <submittedName>
        <fullName evidence="3">Glycoside hydrolase family 16</fullName>
    </submittedName>
</protein>
<evidence type="ECO:0000313" key="4">
    <source>
        <dbReference type="Proteomes" id="UP000003844"/>
    </source>
</evidence>
<dbReference type="InterPro" id="IPR000757">
    <property type="entry name" value="Beta-glucanase-like"/>
</dbReference>
<feature type="domain" description="GH16" evidence="2">
    <location>
        <begin position="23"/>
        <end position="256"/>
    </location>
</feature>
<organism evidence="3 4">
    <name type="scientific">Gillisia limnaea (strain DSM 15749 / LMG 21470 / R-8282)</name>
    <dbReference type="NCBI Taxonomy" id="865937"/>
    <lineage>
        <taxon>Bacteria</taxon>
        <taxon>Pseudomonadati</taxon>
        <taxon>Bacteroidota</taxon>
        <taxon>Flavobacteriia</taxon>
        <taxon>Flavobacteriales</taxon>
        <taxon>Flavobacteriaceae</taxon>
        <taxon>Gillisia</taxon>
    </lineage>
</organism>
<keyword evidence="3" id="KW-0378">Hydrolase</keyword>
<dbReference type="HOGENOM" id="CLU_019533_0_3_10"/>
<gene>
    <name evidence="3" type="ORF">Gilli_3452</name>
</gene>
<comment type="similarity">
    <text evidence="1">Belongs to the glycosyl hydrolase 16 family.</text>
</comment>
<evidence type="ECO:0000256" key="1">
    <source>
        <dbReference type="ARBA" id="ARBA00006865"/>
    </source>
</evidence>
<evidence type="ECO:0000259" key="2">
    <source>
        <dbReference type="PROSITE" id="PS51762"/>
    </source>
</evidence>
<evidence type="ECO:0000313" key="3">
    <source>
        <dbReference type="EMBL" id="EHQ04051.1"/>
    </source>
</evidence>
<reference evidence="4" key="1">
    <citation type="journal article" date="2012" name="Stand. Genomic Sci.">
        <title>Genome sequence of the Antarctic rhodopsins-containing flavobacterium Gillisia limnaea type strain (R-8282(T)).</title>
        <authorList>
            <person name="Riedel T."/>
            <person name="Held B."/>
            <person name="Nolan M."/>
            <person name="Lucas S."/>
            <person name="Lapidus A."/>
            <person name="Tice H."/>
            <person name="Del Rio T.G."/>
            <person name="Cheng J.F."/>
            <person name="Han C."/>
            <person name="Tapia R."/>
            <person name="Goodwin L.A."/>
            <person name="Pitluck S."/>
            <person name="Liolios K."/>
            <person name="Mavromatis K."/>
            <person name="Pagani I."/>
            <person name="Ivanova N."/>
            <person name="Mikhailova N."/>
            <person name="Pati A."/>
            <person name="Chen A."/>
            <person name="Palaniappan K."/>
            <person name="Land M."/>
            <person name="Rohde M."/>
            <person name="Tindall B.J."/>
            <person name="Detter J.C."/>
            <person name="Goker M."/>
            <person name="Bristow J."/>
            <person name="Eisen J.A."/>
            <person name="Markowitz V."/>
            <person name="Hugenholtz P."/>
            <person name="Kyrpides N.C."/>
            <person name="Klenk H.P."/>
            <person name="Woyke T."/>
        </authorList>
    </citation>
    <scope>NUCLEOTIDE SEQUENCE [LARGE SCALE GENOMIC DNA]</scope>
    <source>
        <strain evidence="4">DSM 15749 / LMG 21470 / R-8282</strain>
    </source>
</reference>
<dbReference type="Pfam" id="PF00722">
    <property type="entry name" value="Glyco_hydro_16"/>
    <property type="match status" value="1"/>
</dbReference>
<dbReference type="CDD" id="cd08023">
    <property type="entry name" value="GH16_laminarinase_like"/>
    <property type="match status" value="1"/>
</dbReference>
<dbReference type="EMBL" id="JH594606">
    <property type="protein sequence ID" value="EHQ04051.1"/>
    <property type="molecule type" value="Genomic_DNA"/>
</dbReference>
<name>H2BW87_GILLR</name>
<dbReference type="OrthoDB" id="9809583at2"/>
<dbReference type="STRING" id="865937.Gilli_3452"/>
<dbReference type="GO" id="GO:0005975">
    <property type="term" value="P:carbohydrate metabolic process"/>
    <property type="evidence" value="ECO:0007669"/>
    <property type="project" value="InterPro"/>
</dbReference>
<dbReference type="PANTHER" id="PTHR10963">
    <property type="entry name" value="GLYCOSYL HYDROLASE-RELATED"/>
    <property type="match status" value="1"/>
</dbReference>
<proteinExistence type="inferred from homology"/>
<dbReference type="RefSeq" id="WP_006990354.1">
    <property type="nucleotide sequence ID" value="NZ_JH594606.1"/>
</dbReference>
<dbReference type="Gene3D" id="2.60.120.200">
    <property type="match status" value="1"/>
</dbReference>
<keyword evidence="4" id="KW-1185">Reference proteome</keyword>
<dbReference type="PROSITE" id="PS51762">
    <property type="entry name" value="GH16_2"/>
    <property type="match status" value="1"/>
</dbReference>
<dbReference type="AlphaFoldDB" id="H2BW87"/>
<dbReference type="Proteomes" id="UP000003844">
    <property type="component" value="Unassembled WGS sequence"/>
</dbReference>